<name>A0A5N6EIT5_9EURO</name>
<evidence type="ECO:0000313" key="2">
    <source>
        <dbReference type="Proteomes" id="UP000326799"/>
    </source>
</evidence>
<protein>
    <submittedName>
        <fullName evidence="1">Uncharacterized protein</fullName>
    </submittedName>
</protein>
<dbReference type="Proteomes" id="UP000326799">
    <property type="component" value="Unassembled WGS sequence"/>
</dbReference>
<reference evidence="1 2" key="1">
    <citation type="submission" date="2019-04" db="EMBL/GenBank/DDBJ databases">
        <title>Fungal friends and foes A comparative genomics study of 23 Aspergillus species from section Flavi.</title>
        <authorList>
            <consortium name="DOE Joint Genome Institute"/>
            <person name="Kjaerbolling I."/>
            <person name="Vesth T.C."/>
            <person name="Frisvad J.C."/>
            <person name="Nybo J.L."/>
            <person name="Theobald S."/>
            <person name="Kildgaard S."/>
            <person name="Petersen T.I."/>
            <person name="Kuo A."/>
            <person name="Sato A."/>
            <person name="Lyhne E.K."/>
            <person name="Kogle M.E."/>
            <person name="Wiebenga A."/>
            <person name="Kun R.S."/>
            <person name="Lubbers R.J."/>
            <person name="Makela M.R."/>
            <person name="Barry K."/>
            <person name="Chovatia M."/>
            <person name="Clum A."/>
            <person name="Daum C."/>
            <person name="Haridas S."/>
            <person name="He G."/>
            <person name="LaButti K."/>
            <person name="Lipzen A."/>
            <person name="Mondo S."/>
            <person name="Pangilinan J."/>
            <person name="Riley R."/>
            <person name="Salamov A."/>
            <person name="Simmons B.A."/>
            <person name="Magnuson J.K."/>
            <person name="Henrissat B."/>
            <person name="Mortensen U.H."/>
            <person name="Larsen T.O."/>
            <person name="De vries R.P."/>
            <person name="Grigoriev I.V."/>
            <person name="Machida M."/>
            <person name="Baker S.E."/>
            <person name="Andersen M.R."/>
        </authorList>
    </citation>
    <scope>NUCLEOTIDE SEQUENCE [LARGE SCALE GENOMIC DNA]</scope>
    <source>
        <strain evidence="1 2">CBS 126849</strain>
    </source>
</reference>
<evidence type="ECO:0000313" key="1">
    <source>
        <dbReference type="EMBL" id="KAB8216684.1"/>
    </source>
</evidence>
<proteinExistence type="predicted"/>
<keyword evidence="2" id="KW-1185">Reference proteome</keyword>
<dbReference type="EMBL" id="ML733476">
    <property type="protein sequence ID" value="KAB8216684.1"/>
    <property type="molecule type" value="Genomic_DNA"/>
</dbReference>
<organism evidence="1 2">
    <name type="scientific">Aspergillus novoparasiticus</name>
    <dbReference type="NCBI Taxonomy" id="986946"/>
    <lineage>
        <taxon>Eukaryota</taxon>
        <taxon>Fungi</taxon>
        <taxon>Dikarya</taxon>
        <taxon>Ascomycota</taxon>
        <taxon>Pezizomycotina</taxon>
        <taxon>Eurotiomycetes</taxon>
        <taxon>Eurotiomycetidae</taxon>
        <taxon>Eurotiales</taxon>
        <taxon>Aspergillaceae</taxon>
        <taxon>Aspergillus</taxon>
        <taxon>Aspergillus subgen. Circumdati</taxon>
    </lineage>
</organism>
<dbReference type="AlphaFoldDB" id="A0A5N6EIT5"/>
<gene>
    <name evidence="1" type="ORF">BDV33DRAFT_194186</name>
</gene>
<accession>A0A5N6EIT5</accession>
<sequence>MDGNSTIPVRGTQKRRGLYEYVIAIGERASAQTRSDGAHDPLWIAKGKSPQQTQLNILTSLVWREVYQACRRGVGVRAVEVDLGDEGLEARDDAEPWSMGSAHGYRPWVISI</sequence>